<dbReference type="Proteomes" id="UP000253099">
    <property type="component" value="Unassembled WGS sequence"/>
</dbReference>
<evidence type="ECO:0000313" key="1">
    <source>
        <dbReference type="EMBL" id="RBQ23373.1"/>
    </source>
</evidence>
<comment type="caution">
    <text evidence="1">The sequence shown here is derived from an EMBL/GenBank/DDBJ whole genome shotgun (WGS) entry which is preliminary data.</text>
</comment>
<reference evidence="1 2" key="1">
    <citation type="submission" date="2018-06" db="EMBL/GenBank/DDBJ databases">
        <title>Genomic insight into two independent archaeal endosymbiosis events.</title>
        <authorList>
            <person name="Lind A.E."/>
            <person name="Lewis W.H."/>
            <person name="Spang A."/>
            <person name="Guy L."/>
            <person name="Embley M.T."/>
            <person name="Ettema T.J.G."/>
        </authorList>
    </citation>
    <scope>NUCLEOTIDE SEQUENCE [LARGE SCALE GENOMIC DNA]</scope>
    <source>
        <strain evidence="1">NOE</strain>
    </source>
</reference>
<dbReference type="EMBL" id="NIZT01000025">
    <property type="protein sequence ID" value="RBQ23373.1"/>
    <property type="molecule type" value="Genomic_DNA"/>
</dbReference>
<dbReference type="AlphaFoldDB" id="A0A366MC22"/>
<name>A0A366MC22_9EURY</name>
<evidence type="ECO:0000313" key="2">
    <source>
        <dbReference type="Proteomes" id="UP000253099"/>
    </source>
</evidence>
<organism evidence="1 2">
    <name type="scientific">Candidatus Methanobinarius endosymbioticus</name>
    <dbReference type="NCBI Taxonomy" id="2006182"/>
    <lineage>
        <taxon>Archaea</taxon>
        <taxon>Methanobacteriati</taxon>
        <taxon>Methanobacteriota</taxon>
        <taxon>Methanomada group</taxon>
        <taxon>Methanobacteria</taxon>
        <taxon>Methanobacteriales</taxon>
        <taxon>Methanobacteriaceae</taxon>
        <taxon>Candidatus Methanobinarius</taxon>
    </lineage>
</organism>
<protein>
    <submittedName>
        <fullName evidence="1">Uncharacterized protein</fullName>
    </submittedName>
</protein>
<accession>A0A366MC22</accession>
<gene>
    <name evidence="1" type="ORF">ALNOE001_09360</name>
</gene>
<proteinExistence type="predicted"/>
<keyword evidence="2" id="KW-1185">Reference proteome</keyword>
<sequence>MKLLGSEHVGVVPYDDDNHSSTVWNEKNKEITFNETYETVDGKNYDNLMVKIGMYKDDDINNFKKIRLLYNVKAKKVKYI</sequence>